<organism evidence="2 3">
    <name type="scientific">Mongoliibacter ruber</name>
    <dbReference type="NCBI Taxonomy" id="1750599"/>
    <lineage>
        <taxon>Bacteria</taxon>
        <taxon>Pseudomonadati</taxon>
        <taxon>Bacteroidota</taxon>
        <taxon>Cytophagia</taxon>
        <taxon>Cytophagales</taxon>
        <taxon>Cyclobacteriaceae</taxon>
        <taxon>Mongoliibacter</taxon>
    </lineage>
</organism>
<keyword evidence="1" id="KW-0812">Transmembrane</keyword>
<dbReference type="InterPro" id="IPR010344">
    <property type="entry name" value="YbjH"/>
</dbReference>
<accession>A0A2T0WPE5</accession>
<keyword evidence="1" id="KW-1133">Transmembrane helix</keyword>
<evidence type="ECO:0000313" key="2">
    <source>
        <dbReference type="EMBL" id="PRY88562.1"/>
    </source>
</evidence>
<reference evidence="2 3" key="1">
    <citation type="submission" date="2018-03" db="EMBL/GenBank/DDBJ databases">
        <title>Genomic Encyclopedia of Archaeal and Bacterial Type Strains, Phase II (KMG-II): from individual species to whole genera.</title>
        <authorList>
            <person name="Goeker M."/>
        </authorList>
    </citation>
    <scope>NUCLEOTIDE SEQUENCE [LARGE SCALE GENOMIC DNA]</scope>
    <source>
        <strain evidence="2 3">DSM 27929</strain>
    </source>
</reference>
<evidence type="ECO:0000256" key="1">
    <source>
        <dbReference type="SAM" id="Phobius"/>
    </source>
</evidence>
<comment type="caution">
    <text evidence="2">The sequence shown here is derived from an EMBL/GenBank/DDBJ whole genome shotgun (WGS) entry which is preliminary data.</text>
</comment>
<dbReference type="Pfam" id="PF06082">
    <property type="entry name" value="YjbH"/>
    <property type="match status" value="1"/>
</dbReference>
<gene>
    <name evidence="2" type="ORF">CLW00_104213</name>
</gene>
<dbReference type="RefSeq" id="WP_106133284.1">
    <property type="nucleotide sequence ID" value="NZ_PVTR01000004.1"/>
</dbReference>
<dbReference type="EMBL" id="PVTR01000004">
    <property type="protein sequence ID" value="PRY88562.1"/>
    <property type="molecule type" value="Genomic_DNA"/>
</dbReference>
<protein>
    <submittedName>
        <fullName evidence="2">Exopolysaccharide biosynthesis protein YbjH</fullName>
    </submittedName>
</protein>
<evidence type="ECO:0000313" key="3">
    <source>
        <dbReference type="Proteomes" id="UP000238157"/>
    </source>
</evidence>
<name>A0A2T0WPE5_9BACT</name>
<dbReference type="Proteomes" id="UP000238157">
    <property type="component" value="Unassembled WGS sequence"/>
</dbReference>
<dbReference type="OrthoDB" id="947745at2"/>
<sequence length="288" mass="32643">MIPSQKIKPPFPIALLITPECKSILKVWLAFFCFLFIPFIGQAQVNVLGKAGHIMTPSAKWQTDRQLGFSVAYIPQSHAINRFMKDYYSEIIFGLRLGLTDFLEVNLNITQLPDRDRIGIGDRHADLRLRLFKEKKLMPDLVLILSPPGSVSDYLGHNVIVASKSITDTGIGSFDYTLGYGLPYVLDSYPNNRRFLGITGQSYKFYSKSARNIRYLNGVFTALTWKPISWLGLMVEYDGEDIHGGLLLKLKEVGSIQVNAYDFKNLGAAFNLSFPLQFESRELRRYGK</sequence>
<keyword evidence="3" id="KW-1185">Reference proteome</keyword>
<feature type="transmembrane region" description="Helical" evidence="1">
    <location>
        <begin position="23"/>
        <end position="41"/>
    </location>
</feature>
<proteinExistence type="predicted"/>
<dbReference type="AlphaFoldDB" id="A0A2T0WPE5"/>
<keyword evidence="1" id="KW-0472">Membrane</keyword>